<protein>
    <submittedName>
        <fullName evidence="1">Uncharacterized protein</fullName>
    </submittedName>
</protein>
<dbReference type="EMBL" id="DXBR01000056">
    <property type="protein sequence ID" value="HIZ39524.1"/>
    <property type="molecule type" value="Genomic_DNA"/>
</dbReference>
<comment type="caution">
    <text evidence="1">The sequence shown here is derived from an EMBL/GenBank/DDBJ whole genome shotgun (WGS) entry which is preliminary data.</text>
</comment>
<evidence type="ECO:0000313" key="2">
    <source>
        <dbReference type="Proteomes" id="UP000824049"/>
    </source>
</evidence>
<dbReference type="AlphaFoldDB" id="A0A9D2EKR7"/>
<gene>
    <name evidence="1" type="ORF">H9968_06315</name>
</gene>
<reference evidence="1" key="1">
    <citation type="journal article" date="2021" name="PeerJ">
        <title>Extensive microbial diversity within the chicken gut microbiome revealed by metagenomics and culture.</title>
        <authorList>
            <person name="Gilroy R."/>
            <person name="Ravi A."/>
            <person name="Getino M."/>
            <person name="Pursley I."/>
            <person name="Horton D.L."/>
            <person name="Alikhan N.F."/>
            <person name="Baker D."/>
            <person name="Gharbi K."/>
            <person name="Hall N."/>
            <person name="Watson M."/>
            <person name="Adriaenssens E.M."/>
            <person name="Foster-Nyarko E."/>
            <person name="Jarju S."/>
            <person name="Secka A."/>
            <person name="Antonio M."/>
            <person name="Oren A."/>
            <person name="Chaudhuri R.R."/>
            <person name="La Ragione R."/>
            <person name="Hildebrand F."/>
            <person name="Pallen M.J."/>
        </authorList>
    </citation>
    <scope>NUCLEOTIDE SEQUENCE</scope>
    <source>
        <strain evidence="1">CHK179-28034</strain>
    </source>
</reference>
<organism evidence="1 2">
    <name type="scientific">Candidatus Anaerobutyricum stercoris</name>
    <dbReference type="NCBI Taxonomy" id="2838457"/>
    <lineage>
        <taxon>Bacteria</taxon>
        <taxon>Bacillati</taxon>
        <taxon>Bacillota</taxon>
        <taxon>Clostridia</taxon>
        <taxon>Lachnospirales</taxon>
        <taxon>Lachnospiraceae</taxon>
        <taxon>Anaerobutyricum</taxon>
    </lineage>
</organism>
<proteinExistence type="predicted"/>
<evidence type="ECO:0000313" key="1">
    <source>
        <dbReference type="EMBL" id="HIZ39524.1"/>
    </source>
</evidence>
<accession>A0A9D2EKR7</accession>
<dbReference type="Proteomes" id="UP000824049">
    <property type="component" value="Unassembled WGS sequence"/>
</dbReference>
<reference evidence="1" key="2">
    <citation type="submission" date="2021-04" db="EMBL/GenBank/DDBJ databases">
        <authorList>
            <person name="Gilroy R."/>
        </authorList>
    </citation>
    <scope>NUCLEOTIDE SEQUENCE</scope>
    <source>
        <strain evidence="1">CHK179-28034</strain>
    </source>
</reference>
<name>A0A9D2EKR7_9FIRM</name>
<sequence>MAETYIPIGEKNKKIILNFIGMCRMNGLEENGEPSFTFKDPREGIGVVMFDLFYRSTNVLEPCWSMTVKVDSEKRFHDNEKEEEGATYCYLDSYKIAKDSLELEHKTSKFNVFSWR</sequence>